<dbReference type="AlphaFoldDB" id="A0A9Q3EHL4"/>
<accession>A0A9Q3EHL4</accession>
<evidence type="ECO:0000256" key="1">
    <source>
        <dbReference type="SAM" id="MobiDB-lite"/>
    </source>
</evidence>
<comment type="caution">
    <text evidence="2">The sequence shown here is derived from an EMBL/GenBank/DDBJ whole genome shotgun (WGS) entry which is preliminary data.</text>
</comment>
<dbReference type="Proteomes" id="UP000765509">
    <property type="component" value="Unassembled WGS sequence"/>
</dbReference>
<protein>
    <submittedName>
        <fullName evidence="2">Uncharacterized protein</fullName>
    </submittedName>
</protein>
<sequence>MARGYSSLGQSSPCLLTHGIQTPNELTLPPFVEPSQHNEPPIPGLSPSSEPHEAEPKLSLTPPLTISNSSRYSSLSHNHQRYTCRLPPPPPSSPIPNPTPPVPSSSTPTPVPSPNSHNETWKQFTNLQLTVMIP</sequence>
<dbReference type="EMBL" id="AVOT02027271">
    <property type="protein sequence ID" value="MBW0519275.1"/>
    <property type="molecule type" value="Genomic_DNA"/>
</dbReference>
<feature type="compositionally biased region" description="Pro residues" evidence="1">
    <location>
        <begin position="86"/>
        <end position="113"/>
    </location>
</feature>
<name>A0A9Q3EHL4_9BASI</name>
<feature type="compositionally biased region" description="Low complexity" evidence="1">
    <location>
        <begin position="67"/>
        <end position="76"/>
    </location>
</feature>
<keyword evidence="3" id="KW-1185">Reference proteome</keyword>
<feature type="compositionally biased region" description="Polar residues" evidence="1">
    <location>
        <begin position="7"/>
        <end position="25"/>
    </location>
</feature>
<evidence type="ECO:0000313" key="3">
    <source>
        <dbReference type="Proteomes" id="UP000765509"/>
    </source>
</evidence>
<feature type="region of interest" description="Disordered" evidence="1">
    <location>
        <begin position="1"/>
        <end position="119"/>
    </location>
</feature>
<proteinExistence type="predicted"/>
<reference evidence="2" key="1">
    <citation type="submission" date="2021-03" db="EMBL/GenBank/DDBJ databases">
        <title>Draft genome sequence of rust myrtle Austropuccinia psidii MF-1, a brazilian biotype.</title>
        <authorList>
            <person name="Quecine M.C."/>
            <person name="Pachon D.M.R."/>
            <person name="Bonatelli M.L."/>
            <person name="Correr F.H."/>
            <person name="Franceschini L.M."/>
            <person name="Leite T.F."/>
            <person name="Margarido G.R.A."/>
            <person name="Almeida C.A."/>
            <person name="Ferrarezi J.A."/>
            <person name="Labate C.A."/>
        </authorList>
    </citation>
    <scope>NUCLEOTIDE SEQUENCE</scope>
    <source>
        <strain evidence="2">MF-1</strain>
    </source>
</reference>
<evidence type="ECO:0000313" key="2">
    <source>
        <dbReference type="EMBL" id="MBW0519275.1"/>
    </source>
</evidence>
<organism evidence="2 3">
    <name type="scientific">Austropuccinia psidii MF-1</name>
    <dbReference type="NCBI Taxonomy" id="1389203"/>
    <lineage>
        <taxon>Eukaryota</taxon>
        <taxon>Fungi</taxon>
        <taxon>Dikarya</taxon>
        <taxon>Basidiomycota</taxon>
        <taxon>Pucciniomycotina</taxon>
        <taxon>Pucciniomycetes</taxon>
        <taxon>Pucciniales</taxon>
        <taxon>Sphaerophragmiaceae</taxon>
        <taxon>Austropuccinia</taxon>
    </lineage>
</organism>
<gene>
    <name evidence="2" type="ORF">O181_058990</name>
</gene>